<evidence type="ECO:0008006" key="7">
    <source>
        <dbReference type="Google" id="ProtNLM"/>
    </source>
</evidence>
<evidence type="ECO:0000259" key="4">
    <source>
        <dbReference type="Pfam" id="PF13193"/>
    </source>
</evidence>
<dbReference type="PANTHER" id="PTHR43201">
    <property type="entry name" value="ACYL-COA SYNTHETASE"/>
    <property type="match status" value="1"/>
</dbReference>
<dbReference type="InterPro" id="IPR025110">
    <property type="entry name" value="AMP-bd_C"/>
</dbReference>
<proteinExistence type="inferred from homology"/>
<dbReference type="InterPro" id="IPR000873">
    <property type="entry name" value="AMP-dep_synth/lig_dom"/>
</dbReference>
<name>I8UQI4_9BACE</name>
<dbReference type="AlphaFoldDB" id="I8UQI4"/>
<gene>
    <name evidence="5" type="ORF">HMPREF1062_06314</name>
</gene>
<comment type="similarity">
    <text evidence="1">Belongs to the ATP-dependent AMP-binding enzyme family.</text>
</comment>
<accession>I8UQI4</accession>
<comment type="caution">
    <text evidence="5">The sequence shown here is derived from an EMBL/GenBank/DDBJ whole genome shotgun (WGS) entry which is preliminary data.</text>
</comment>
<dbReference type="GO" id="GO:0006631">
    <property type="term" value="P:fatty acid metabolic process"/>
    <property type="evidence" value="ECO:0007669"/>
    <property type="project" value="TreeGrafter"/>
</dbReference>
<reference evidence="5 6" key="1">
    <citation type="submission" date="2012-02" db="EMBL/GenBank/DDBJ databases">
        <title>The Genome Sequence of Bacteroides cellulosilyticus CL02T12C19.</title>
        <authorList>
            <consortium name="The Broad Institute Genome Sequencing Platform"/>
            <person name="Earl A."/>
            <person name="Ward D."/>
            <person name="Feldgarden M."/>
            <person name="Gevers D."/>
            <person name="Zitomersky N.L."/>
            <person name="Coyne M.J."/>
            <person name="Comstock L.E."/>
            <person name="Young S.K."/>
            <person name="Zeng Q."/>
            <person name="Gargeya S."/>
            <person name="Fitzgerald M."/>
            <person name="Haas B."/>
            <person name="Abouelleil A."/>
            <person name="Alvarado L."/>
            <person name="Arachchi H.M."/>
            <person name="Berlin A."/>
            <person name="Chapman S.B."/>
            <person name="Gearin G."/>
            <person name="Goldberg J."/>
            <person name="Griggs A."/>
            <person name="Gujja S."/>
            <person name="Hansen M."/>
            <person name="Heiman D."/>
            <person name="Howarth C."/>
            <person name="Larimer J."/>
            <person name="Lui A."/>
            <person name="MacDonald P.J.P."/>
            <person name="McCowen C."/>
            <person name="Montmayeur A."/>
            <person name="Murphy C."/>
            <person name="Neiman D."/>
            <person name="Pearson M."/>
            <person name="Priest M."/>
            <person name="Roberts A."/>
            <person name="Saif S."/>
            <person name="Shea T."/>
            <person name="Sisk P."/>
            <person name="Stolte C."/>
            <person name="Sykes S."/>
            <person name="Wortman J."/>
            <person name="Nusbaum C."/>
            <person name="Birren B."/>
        </authorList>
    </citation>
    <scope>NUCLEOTIDE SEQUENCE [LARGE SCALE GENOMIC DNA]</scope>
    <source>
        <strain evidence="5 6">CL02T12C19</strain>
    </source>
</reference>
<dbReference type="HOGENOM" id="CLU_000022_59_13_10"/>
<dbReference type="EMBL" id="AGXG01000163">
    <property type="protein sequence ID" value="EIY16480.1"/>
    <property type="molecule type" value="Genomic_DNA"/>
</dbReference>
<dbReference type="PATRIC" id="fig|997874.3.peg.6486"/>
<evidence type="ECO:0000313" key="6">
    <source>
        <dbReference type="Proteomes" id="UP000003741"/>
    </source>
</evidence>
<dbReference type="SUPFAM" id="SSF56801">
    <property type="entry name" value="Acetyl-CoA synthetase-like"/>
    <property type="match status" value="1"/>
</dbReference>
<dbReference type="GO" id="GO:0031956">
    <property type="term" value="F:medium-chain fatty acid-CoA ligase activity"/>
    <property type="evidence" value="ECO:0007669"/>
    <property type="project" value="TreeGrafter"/>
</dbReference>
<evidence type="ECO:0000256" key="2">
    <source>
        <dbReference type="ARBA" id="ARBA00022598"/>
    </source>
</evidence>
<dbReference type="Gene3D" id="3.40.50.12780">
    <property type="entry name" value="N-terminal domain of ligase-like"/>
    <property type="match status" value="1"/>
</dbReference>
<dbReference type="Proteomes" id="UP000003741">
    <property type="component" value="Unassembled WGS sequence"/>
</dbReference>
<keyword evidence="2" id="KW-0436">Ligase</keyword>
<feature type="domain" description="AMP-binding enzyme C-terminal" evidence="4">
    <location>
        <begin position="335"/>
        <end position="409"/>
    </location>
</feature>
<dbReference type="InterPro" id="IPR042099">
    <property type="entry name" value="ANL_N_sf"/>
</dbReference>
<keyword evidence="6" id="KW-1185">Reference proteome</keyword>
<dbReference type="Pfam" id="PF00501">
    <property type="entry name" value="AMP-binding"/>
    <property type="match status" value="1"/>
</dbReference>
<protein>
    <recommendedName>
        <fullName evidence="7">AMP-dependent synthetase/ligase domain-containing protein</fullName>
    </recommendedName>
</protein>
<dbReference type="OrthoDB" id="9765680at2"/>
<dbReference type="InterPro" id="IPR045851">
    <property type="entry name" value="AMP-bd_C_sf"/>
</dbReference>
<dbReference type="Pfam" id="PF13193">
    <property type="entry name" value="AMP-binding_C"/>
    <property type="match status" value="1"/>
</dbReference>
<evidence type="ECO:0000313" key="5">
    <source>
        <dbReference type="EMBL" id="EIY16480.1"/>
    </source>
</evidence>
<dbReference type="Gene3D" id="3.30.300.30">
    <property type="match status" value="1"/>
</dbReference>
<dbReference type="CDD" id="cd04433">
    <property type="entry name" value="AFD_class_I"/>
    <property type="match status" value="1"/>
</dbReference>
<sequence length="413" mass="46895">MMCDKLFYKDSAECLSVSYSRLLQDIKETDSFKPFCKSHSYYDVFRNIIVSLLVDKEIVLLDSDFSDVEIEKLIGTPSLLGQEVSIDIPSGISEESLAGFIRQNASSWRITLFTSGTTGLPKRVSHTFESITRFVRNGDKHQNDVWGFAYNPTHMAGLQVFFQALLNLNPMIRLFGLDKKTIVHEVRENRITNISATPTFYRLLLPAEDVCPSVTRITSGGEKFDEHALTLLQEMFPNARITNVYASTEAGTLFASKGNEFTIKEEMEHLIKVEEHELFLHKSLMGESSGLQTEGDWYATGDLIEVTGHSPFTFHFISRKNELINVGGYKVNPIEVEEIIRLCPGVLDVSVYAKKNAILGNIVCCEIVRNSEDMTELFLREFLRDKLQEFKIPRFVKFVANLQTTRTGKISRK</sequence>
<evidence type="ECO:0000256" key="1">
    <source>
        <dbReference type="ARBA" id="ARBA00006432"/>
    </source>
</evidence>
<evidence type="ECO:0000259" key="3">
    <source>
        <dbReference type="Pfam" id="PF00501"/>
    </source>
</evidence>
<dbReference type="PANTHER" id="PTHR43201:SF5">
    <property type="entry name" value="MEDIUM-CHAIN ACYL-COA LIGASE ACSF2, MITOCHONDRIAL"/>
    <property type="match status" value="1"/>
</dbReference>
<feature type="domain" description="AMP-dependent synthetase/ligase" evidence="3">
    <location>
        <begin position="111"/>
        <end position="256"/>
    </location>
</feature>
<organism evidence="5 6">
    <name type="scientific">Bacteroides cellulosilyticus CL02T12C19</name>
    <dbReference type="NCBI Taxonomy" id="997874"/>
    <lineage>
        <taxon>Bacteria</taxon>
        <taxon>Pseudomonadati</taxon>
        <taxon>Bacteroidota</taxon>
        <taxon>Bacteroidia</taxon>
        <taxon>Bacteroidales</taxon>
        <taxon>Bacteroidaceae</taxon>
        <taxon>Bacteroides</taxon>
    </lineage>
</organism>